<sequence>MNSFEDAKILQQRRLVLKALSLTPFVSVPKFANAASGEQDRTYGGFPMGLHGATVRNFPNDEALRILTEELGLHRIELTPSQIRLRAFDQGNAEGPIASTAEVRQLKQQLAAAGVTATAYGFLPMAGDAGENERVFELASELSIRNITVVPQLQYLDSIERLADEYDIRLAIHNNAPGSTFTSIAEVSAAISGRGENVGACVDVGNVLRSSEDPAVAIRRLGSKVFGIHLKDVSSADPDSDVIGLGKGLLDTETFFTAMTETELAADMALSLEYLALPDQPVPSVLQSLALADRLLS</sequence>
<evidence type="ECO:0000259" key="1">
    <source>
        <dbReference type="Pfam" id="PF01261"/>
    </source>
</evidence>
<dbReference type="InterPro" id="IPR050312">
    <property type="entry name" value="IolE/XylAMocC-like"/>
</dbReference>
<dbReference type="Gene3D" id="3.20.20.150">
    <property type="entry name" value="Divalent-metal-dependent TIM barrel enzymes"/>
    <property type="match status" value="1"/>
</dbReference>
<feature type="domain" description="Xylose isomerase-like TIM barrel" evidence="1">
    <location>
        <begin position="70"/>
        <end position="275"/>
    </location>
</feature>
<gene>
    <name evidence="2" type="ORF">METZ01_LOCUS56871</name>
</gene>
<dbReference type="SUPFAM" id="SSF51658">
    <property type="entry name" value="Xylose isomerase-like"/>
    <property type="match status" value="1"/>
</dbReference>
<dbReference type="PANTHER" id="PTHR12110:SF41">
    <property type="entry name" value="INOSOSE DEHYDRATASE"/>
    <property type="match status" value="1"/>
</dbReference>
<dbReference type="Pfam" id="PF01261">
    <property type="entry name" value="AP_endonuc_2"/>
    <property type="match status" value="1"/>
</dbReference>
<dbReference type="EMBL" id="UINC01003178">
    <property type="protein sequence ID" value="SVA04017.1"/>
    <property type="molecule type" value="Genomic_DNA"/>
</dbReference>
<evidence type="ECO:0000313" key="2">
    <source>
        <dbReference type="EMBL" id="SVA04017.1"/>
    </source>
</evidence>
<dbReference type="PANTHER" id="PTHR12110">
    <property type="entry name" value="HYDROXYPYRUVATE ISOMERASE"/>
    <property type="match status" value="1"/>
</dbReference>
<protein>
    <recommendedName>
        <fullName evidence="1">Xylose isomerase-like TIM barrel domain-containing protein</fullName>
    </recommendedName>
</protein>
<reference evidence="2" key="1">
    <citation type="submission" date="2018-05" db="EMBL/GenBank/DDBJ databases">
        <authorList>
            <person name="Lanie J.A."/>
            <person name="Ng W.-L."/>
            <person name="Kazmierczak K.M."/>
            <person name="Andrzejewski T.M."/>
            <person name="Davidsen T.M."/>
            <person name="Wayne K.J."/>
            <person name="Tettelin H."/>
            <person name="Glass J.I."/>
            <person name="Rusch D."/>
            <person name="Podicherti R."/>
            <person name="Tsui H.-C.T."/>
            <person name="Winkler M.E."/>
        </authorList>
    </citation>
    <scope>NUCLEOTIDE SEQUENCE</scope>
</reference>
<dbReference type="InterPro" id="IPR036237">
    <property type="entry name" value="Xyl_isomerase-like_sf"/>
</dbReference>
<proteinExistence type="predicted"/>
<organism evidence="2">
    <name type="scientific">marine metagenome</name>
    <dbReference type="NCBI Taxonomy" id="408172"/>
    <lineage>
        <taxon>unclassified sequences</taxon>
        <taxon>metagenomes</taxon>
        <taxon>ecological metagenomes</taxon>
    </lineage>
</organism>
<dbReference type="InterPro" id="IPR013022">
    <property type="entry name" value="Xyl_isomerase-like_TIM-brl"/>
</dbReference>
<accession>A0A381SNR5</accession>
<name>A0A381SNR5_9ZZZZ</name>
<dbReference type="AlphaFoldDB" id="A0A381SNR5"/>